<protein>
    <submittedName>
        <fullName evidence="2">Uncharacterized protein</fullName>
    </submittedName>
</protein>
<keyword evidence="1" id="KW-1133">Transmembrane helix</keyword>
<proteinExistence type="predicted"/>
<accession>A0ABW2CNX4</accession>
<keyword evidence="1" id="KW-0812">Transmembrane</keyword>
<keyword evidence="3" id="KW-1185">Reference proteome</keyword>
<dbReference type="RefSeq" id="WP_378050075.1">
    <property type="nucleotide sequence ID" value="NZ_JBHSXE010000002.1"/>
</dbReference>
<reference evidence="3" key="1">
    <citation type="journal article" date="2019" name="Int. J. Syst. Evol. Microbiol.">
        <title>The Global Catalogue of Microorganisms (GCM) 10K type strain sequencing project: providing services to taxonomists for standard genome sequencing and annotation.</title>
        <authorList>
            <consortium name="The Broad Institute Genomics Platform"/>
            <consortium name="The Broad Institute Genome Sequencing Center for Infectious Disease"/>
            <person name="Wu L."/>
            <person name="Ma J."/>
        </authorList>
    </citation>
    <scope>NUCLEOTIDE SEQUENCE [LARGE SCALE GENOMIC DNA]</scope>
    <source>
        <strain evidence="3">JCM 3369</strain>
    </source>
</reference>
<dbReference type="EMBL" id="JBHSXS010000019">
    <property type="protein sequence ID" value="MFC6883503.1"/>
    <property type="molecule type" value="Genomic_DNA"/>
</dbReference>
<organism evidence="2 3">
    <name type="scientific">Actinomadura yumaensis</name>
    <dbReference type="NCBI Taxonomy" id="111807"/>
    <lineage>
        <taxon>Bacteria</taxon>
        <taxon>Bacillati</taxon>
        <taxon>Actinomycetota</taxon>
        <taxon>Actinomycetes</taxon>
        <taxon>Streptosporangiales</taxon>
        <taxon>Thermomonosporaceae</taxon>
        <taxon>Actinomadura</taxon>
    </lineage>
</organism>
<gene>
    <name evidence="2" type="ORF">ACFQKB_27345</name>
</gene>
<evidence type="ECO:0000313" key="3">
    <source>
        <dbReference type="Proteomes" id="UP001596380"/>
    </source>
</evidence>
<evidence type="ECO:0000313" key="2">
    <source>
        <dbReference type="EMBL" id="MFC6883503.1"/>
    </source>
</evidence>
<name>A0ABW2CNX4_9ACTN</name>
<evidence type="ECO:0000256" key="1">
    <source>
        <dbReference type="SAM" id="Phobius"/>
    </source>
</evidence>
<dbReference type="Proteomes" id="UP001596380">
    <property type="component" value="Unassembled WGS sequence"/>
</dbReference>
<feature type="transmembrane region" description="Helical" evidence="1">
    <location>
        <begin position="36"/>
        <end position="56"/>
    </location>
</feature>
<comment type="caution">
    <text evidence="2">The sequence shown here is derived from an EMBL/GenBank/DDBJ whole genome shotgun (WGS) entry which is preliminary data.</text>
</comment>
<keyword evidence="1" id="KW-0472">Membrane</keyword>
<sequence length="84" mass="9466">MERDNQRRPTRVLYADGGFSPAYRAGSTSVEWVKGALLAAAFLAVFMVLGLTIAWIDTRVFGDRNAAEEKARAEERRQERDECT</sequence>